<dbReference type="KEGG" id="fgl:EM308_06040"/>
<evidence type="ECO:0000313" key="2">
    <source>
        <dbReference type="EMBL" id="AOW09101.1"/>
    </source>
</evidence>
<gene>
    <name evidence="2" type="ORF">EM308_06040</name>
</gene>
<evidence type="ECO:0008006" key="4">
    <source>
        <dbReference type="Google" id="ProtNLM"/>
    </source>
</evidence>
<protein>
    <recommendedName>
        <fullName evidence="4">Outer membrane protein beta-barrel domain-containing protein</fullName>
    </recommendedName>
</protein>
<feature type="chain" id="PRO_5042023183" description="Outer membrane protein beta-barrel domain-containing protein" evidence="1">
    <location>
        <begin position="19"/>
        <end position="177"/>
    </location>
</feature>
<sequence length="177" mass="20656">MKKTILVSLILCTIISQAQTLKLGGRFQKTQEMYWENGFSAQYSFAKFKPDQFFIGFDYVTSRLGSAYNSNAIKQDNYIFSGSWQFNKSRPYHFVTRLNVGYFYSDLEEEIFDEIPNTAFLFSPEIGFTYNIPQVPVSLNFGIGYYIITEKEGYSPGTLQPLYFHLDIYYTLFKKHT</sequence>
<reference evidence="2 3" key="1">
    <citation type="submission" date="2016-10" db="EMBL/GenBank/DDBJ databases">
        <title>Flavobacterium gilvum sp. nov., isolated from stream water.</title>
        <authorList>
            <person name="Shin S.-K."/>
            <person name="Cho Y.-J."/>
            <person name="Yi H."/>
        </authorList>
    </citation>
    <scope>NUCLEOTIDE SEQUENCE [LARGE SCALE GENOMIC DNA]</scope>
    <source>
        <strain evidence="2 3">EM1308</strain>
    </source>
</reference>
<dbReference type="RefSeq" id="WP_070261797.1">
    <property type="nucleotide sequence ID" value="NZ_CP017479.1"/>
</dbReference>
<accession>A0AAC9N524</accession>
<dbReference type="EMBL" id="CP017479">
    <property type="protein sequence ID" value="AOW09101.1"/>
    <property type="molecule type" value="Genomic_DNA"/>
</dbReference>
<evidence type="ECO:0000313" key="3">
    <source>
        <dbReference type="Proteomes" id="UP000175968"/>
    </source>
</evidence>
<keyword evidence="1" id="KW-0732">Signal</keyword>
<dbReference type="AlphaFoldDB" id="A0AAC9N524"/>
<dbReference type="Proteomes" id="UP000175968">
    <property type="component" value="Chromosome"/>
</dbReference>
<name>A0AAC9N524_9FLAO</name>
<organism evidence="2 3">
    <name type="scientific">Flavobacterium gilvum</name>
    <dbReference type="NCBI Taxonomy" id="1492737"/>
    <lineage>
        <taxon>Bacteria</taxon>
        <taxon>Pseudomonadati</taxon>
        <taxon>Bacteroidota</taxon>
        <taxon>Flavobacteriia</taxon>
        <taxon>Flavobacteriales</taxon>
        <taxon>Flavobacteriaceae</taxon>
        <taxon>Flavobacterium</taxon>
    </lineage>
</organism>
<evidence type="ECO:0000256" key="1">
    <source>
        <dbReference type="SAM" id="SignalP"/>
    </source>
</evidence>
<keyword evidence="3" id="KW-1185">Reference proteome</keyword>
<proteinExistence type="predicted"/>
<feature type="signal peptide" evidence="1">
    <location>
        <begin position="1"/>
        <end position="18"/>
    </location>
</feature>